<dbReference type="GO" id="GO:0016805">
    <property type="term" value="F:dipeptidase activity"/>
    <property type="evidence" value="ECO:0007669"/>
    <property type="project" value="InterPro"/>
</dbReference>
<reference evidence="4" key="1">
    <citation type="submission" date="2016-10" db="EMBL/GenBank/DDBJ databases">
        <authorList>
            <person name="Varghese N."/>
            <person name="Submissions S."/>
        </authorList>
    </citation>
    <scope>NUCLEOTIDE SEQUENCE [LARGE SCALE GENOMIC DNA]</scope>
    <source>
        <strain evidence="4">CGMCC 1.10783</strain>
    </source>
</reference>
<sequence>MPSQATAVDVDTLKKAASGTIAAWEDRLREVSRIIHGNPELAFEERLAAETLATVAEEAGFAVERNAYGMETCFEAVRGSGEFTVVICAEYDALPEIGHACGHNIIATAGLGAALALGDVADELGLRVVLLGTPAEEHGGGKALLLEAGAWEQATVSMMVHGATGEDLSCSVTRTQAVDRFAVTFIGRAAHAAAAPDKAINAGDAATISLVAIGLLRQQLADGIRLNAFVERGGEVTNIIPARTVVSAEVRAHDLKTLEDVKERMLNCFAGGALASGCTWDLAPTEPRYENLVQNTLLAEAWDRNLTALGRTVVQTSRLGGGSTDMGNVSHAVPSIHPMISVLGANGVPHTAEFAADAGSPAGEQAALDGALGMAWTTIDTVTNPDARDALLALQDARLPGATRSPALG</sequence>
<dbReference type="Proteomes" id="UP000182130">
    <property type="component" value="Unassembled WGS sequence"/>
</dbReference>
<name>A0A1G8N6F6_9MICC</name>
<dbReference type="InterPro" id="IPR002933">
    <property type="entry name" value="Peptidase_M20"/>
</dbReference>
<dbReference type="InterPro" id="IPR036264">
    <property type="entry name" value="Bact_exopeptidase_dim_dom"/>
</dbReference>
<evidence type="ECO:0000313" key="3">
    <source>
        <dbReference type="EMBL" id="SDI75637.1"/>
    </source>
</evidence>
<dbReference type="FunFam" id="3.30.70.360:FF:000004">
    <property type="entry name" value="Peptidase M20 domain-containing protein 2"/>
    <property type="match status" value="1"/>
</dbReference>
<dbReference type="RefSeq" id="WP_074587908.1">
    <property type="nucleotide sequence ID" value="NZ_FNEI01000004.1"/>
</dbReference>
<feature type="domain" description="Peptidase M20 dimerisation" evidence="2">
    <location>
        <begin position="181"/>
        <end position="267"/>
    </location>
</feature>
<dbReference type="EMBL" id="FNEI01000004">
    <property type="protein sequence ID" value="SDI75637.1"/>
    <property type="molecule type" value="Genomic_DNA"/>
</dbReference>
<dbReference type="PIRSF" id="PIRSF037226">
    <property type="entry name" value="Amidohydrolase_ACY1L2_prd"/>
    <property type="match status" value="1"/>
</dbReference>
<keyword evidence="4" id="KW-1185">Reference proteome</keyword>
<evidence type="ECO:0000313" key="4">
    <source>
        <dbReference type="Proteomes" id="UP000182130"/>
    </source>
</evidence>
<dbReference type="InterPro" id="IPR017144">
    <property type="entry name" value="Xaa-Arg_dipeptidase"/>
</dbReference>
<dbReference type="Gene3D" id="3.40.630.10">
    <property type="entry name" value="Zn peptidases"/>
    <property type="match status" value="1"/>
</dbReference>
<dbReference type="STRING" id="1045773.SAMN05216555_104155"/>
<dbReference type="OrthoDB" id="9781032at2"/>
<dbReference type="Pfam" id="PF07687">
    <property type="entry name" value="M20_dimer"/>
    <property type="match status" value="1"/>
</dbReference>
<evidence type="ECO:0000256" key="1">
    <source>
        <dbReference type="PIRNR" id="PIRNR037226"/>
    </source>
</evidence>
<dbReference type="AlphaFoldDB" id="A0A1G8N6F6"/>
<organism evidence="3 4">
    <name type="scientific">Arthrobacter cupressi</name>
    <dbReference type="NCBI Taxonomy" id="1045773"/>
    <lineage>
        <taxon>Bacteria</taxon>
        <taxon>Bacillati</taxon>
        <taxon>Actinomycetota</taxon>
        <taxon>Actinomycetes</taxon>
        <taxon>Micrococcales</taxon>
        <taxon>Micrococcaceae</taxon>
        <taxon>Arthrobacter</taxon>
    </lineage>
</organism>
<dbReference type="Pfam" id="PF01546">
    <property type="entry name" value="Peptidase_M20"/>
    <property type="match status" value="1"/>
</dbReference>
<comment type="similarity">
    <text evidence="1">Belongs to the peptidase M20A family.</text>
</comment>
<dbReference type="Gene3D" id="3.30.70.360">
    <property type="match status" value="1"/>
</dbReference>
<dbReference type="SUPFAM" id="SSF55031">
    <property type="entry name" value="Bacterial exopeptidase dimerisation domain"/>
    <property type="match status" value="1"/>
</dbReference>
<accession>A0A1G8N6F6</accession>
<keyword evidence="3" id="KW-0378">Hydrolase</keyword>
<dbReference type="NCBIfam" id="TIGR01891">
    <property type="entry name" value="amidohydrolases"/>
    <property type="match status" value="1"/>
</dbReference>
<dbReference type="GO" id="GO:0046657">
    <property type="term" value="P:folic acid catabolic process"/>
    <property type="evidence" value="ECO:0007669"/>
    <property type="project" value="TreeGrafter"/>
</dbReference>
<dbReference type="InterPro" id="IPR011650">
    <property type="entry name" value="Peptidase_M20_dimer"/>
</dbReference>
<protein>
    <recommendedName>
        <fullName evidence="1">Peptidase M20 domain-containing protein 2</fullName>
    </recommendedName>
</protein>
<dbReference type="InterPro" id="IPR017439">
    <property type="entry name" value="Amidohydrolase"/>
</dbReference>
<gene>
    <name evidence="3" type="ORF">SAMN05216555_104155</name>
</gene>
<dbReference type="GO" id="GO:0005737">
    <property type="term" value="C:cytoplasm"/>
    <property type="evidence" value="ECO:0007669"/>
    <property type="project" value="TreeGrafter"/>
</dbReference>
<dbReference type="InterPro" id="IPR052030">
    <property type="entry name" value="Peptidase_M20/M20A_hydrolases"/>
</dbReference>
<dbReference type="SUPFAM" id="SSF53187">
    <property type="entry name" value="Zn-dependent exopeptidases"/>
    <property type="match status" value="1"/>
</dbReference>
<proteinExistence type="inferred from homology"/>
<dbReference type="PANTHER" id="PTHR30575">
    <property type="entry name" value="PEPTIDASE M20"/>
    <property type="match status" value="1"/>
</dbReference>
<dbReference type="GO" id="GO:0071713">
    <property type="term" value="F:para-aminobenzoyl-glutamate hydrolase activity"/>
    <property type="evidence" value="ECO:0007669"/>
    <property type="project" value="TreeGrafter"/>
</dbReference>
<evidence type="ECO:0000259" key="2">
    <source>
        <dbReference type="Pfam" id="PF07687"/>
    </source>
</evidence>
<dbReference type="PANTHER" id="PTHR30575:SF0">
    <property type="entry name" value="XAA-ARG DIPEPTIDASE"/>
    <property type="match status" value="1"/>
</dbReference>